<dbReference type="InterPro" id="IPR029787">
    <property type="entry name" value="Nucleotide_cyclase"/>
</dbReference>
<dbReference type="GO" id="GO:0052621">
    <property type="term" value="F:diguanylate cyclase activity"/>
    <property type="evidence" value="ECO:0007669"/>
    <property type="project" value="TreeGrafter"/>
</dbReference>
<keyword evidence="4 6" id="KW-1133">Transmembrane helix</keyword>
<dbReference type="PANTHER" id="PTHR45138:SF9">
    <property type="entry name" value="DIGUANYLATE CYCLASE DGCM-RELATED"/>
    <property type="match status" value="1"/>
</dbReference>
<accession>A0A8J8MPH4</accession>
<evidence type="ECO:0000259" key="7">
    <source>
        <dbReference type="PROSITE" id="PS50887"/>
    </source>
</evidence>
<feature type="transmembrane region" description="Helical" evidence="6">
    <location>
        <begin position="13"/>
        <end position="33"/>
    </location>
</feature>
<dbReference type="CDD" id="cd12913">
    <property type="entry name" value="PDC1_MCP_like"/>
    <property type="match status" value="1"/>
</dbReference>
<dbReference type="KEGG" id="vpy:HZI73_23960"/>
<dbReference type="GO" id="GO:0005886">
    <property type="term" value="C:plasma membrane"/>
    <property type="evidence" value="ECO:0007669"/>
    <property type="project" value="UniProtKB-SubCell"/>
</dbReference>
<evidence type="ECO:0000313" key="8">
    <source>
        <dbReference type="EMBL" id="QUI25162.1"/>
    </source>
</evidence>
<dbReference type="Gene3D" id="3.30.70.270">
    <property type="match status" value="1"/>
</dbReference>
<dbReference type="FunFam" id="3.30.70.270:FF:000001">
    <property type="entry name" value="Diguanylate cyclase domain protein"/>
    <property type="match status" value="1"/>
</dbReference>
<evidence type="ECO:0000256" key="4">
    <source>
        <dbReference type="ARBA" id="ARBA00022989"/>
    </source>
</evidence>
<dbReference type="GO" id="GO:0043709">
    <property type="term" value="P:cell adhesion involved in single-species biofilm formation"/>
    <property type="evidence" value="ECO:0007669"/>
    <property type="project" value="TreeGrafter"/>
</dbReference>
<dbReference type="SUPFAM" id="SSF55073">
    <property type="entry name" value="Nucleotide cyclase"/>
    <property type="match status" value="1"/>
</dbReference>
<evidence type="ECO:0000256" key="5">
    <source>
        <dbReference type="ARBA" id="ARBA00023136"/>
    </source>
</evidence>
<dbReference type="InterPro" id="IPR029151">
    <property type="entry name" value="Sensor-like_sf"/>
</dbReference>
<name>A0A8J8MPH4_9FIRM</name>
<dbReference type="PROSITE" id="PS50887">
    <property type="entry name" value="GGDEF"/>
    <property type="match status" value="1"/>
</dbReference>
<organism evidence="8 9">
    <name type="scientific">Vallitalea pronyensis</name>
    <dbReference type="NCBI Taxonomy" id="1348613"/>
    <lineage>
        <taxon>Bacteria</taxon>
        <taxon>Bacillati</taxon>
        <taxon>Bacillota</taxon>
        <taxon>Clostridia</taxon>
        <taxon>Lachnospirales</taxon>
        <taxon>Vallitaleaceae</taxon>
        <taxon>Vallitalea</taxon>
    </lineage>
</organism>
<evidence type="ECO:0000256" key="1">
    <source>
        <dbReference type="ARBA" id="ARBA00004651"/>
    </source>
</evidence>
<dbReference type="CDD" id="cd01949">
    <property type="entry name" value="GGDEF"/>
    <property type="match status" value="1"/>
</dbReference>
<evidence type="ECO:0000256" key="2">
    <source>
        <dbReference type="ARBA" id="ARBA00022475"/>
    </source>
</evidence>
<dbReference type="InterPro" id="IPR043128">
    <property type="entry name" value="Rev_trsase/Diguanyl_cyclase"/>
</dbReference>
<dbReference type="AlphaFoldDB" id="A0A8J8MPH4"/>
<dbReference type="SMART" id="SM00267">
    <property type="entry name" value="GGDEF"/>
    <property type="match status" value="1"/>
</dbReference>
<comment type="subcellular location">
    <subcellularLocation>
        <location evidence="1">Cell membrane</location>
        <topology evidence="1">Multi-pass membrane protein</topology>
    </subcellularLocation>
</comment>
<proteinExistence type="predicted"/>
<dbReference type="Gene3D" id="3.30.450.20">
    <property type="entry name" value="PAS domain"/>
    <property type="match status" value="2"/>
</dbReference>
<dbReference type="Proteomes" id="UP000683246">
    <property type="component" value="Chromosome"/>
</dbReference>
<evidence type="ECO:0000256" key="3">
    <source>
        <dbReference type="ARBA" id="ARBA00022692"/>
    </source>
</evidence>
<gene>
    <name evidence="8" type="ORF">HZI73_23960</name>
</gene>
<evidence type="ECO:0000256" key="6">
    <source>
        <dbReference type="SAM" id="Phobius"/>
    </source>
</evidence>
<protein>
    <submittedName>
        <fullName evidence="8">GGDEF domain-containing protein</fullName>
    </submittedName>
</protein>
<keyword evidence="5 6" id="KW-0472">Membrane</keyword>
<dbReference type="SUPFAM" id="SSF103190">
    <property type="entry name" value="Sensory domain-like"/>
    <property type="match status" value="1"/>
</dbReference>
<dbReference type="PANTHER" id="PTHR45138">
    <property type="entry name" value="REGULATORY COMPONENTS OF SENSORY TRANSDUCTION SYSTEM"/>
    <property type="match status" value="1"/>
</dbReference>
<dbReference type="InterPro" id="IPR050469">
    <property type="entry name" value="Diguanylate_Cyclase"/>
</dbReference>
<dbReference type="InterPro" id="IPR000160">
    <property type="entry name" value="GGDEF_dom"/>
</dbReference>
<dbReference type="Pfam" id="PF02743">
    <property type="entry name" value="dCache_1"/>
    <property type="match status" value="1"/>
</dbReference>
<keyword evidence="2" id="KW-1003">Cell membrane</keyword>
<feature type="domain" description="GGDEF" evidence="7">
    <location>
        <begin position="360"/>
        <end position="491"/>
    </location>
</feature>
<feature type="transmembrane region" description="Helical" evidence="6">
    <location>
        <begin position="293"/>
        <end position="313"/>
    </location>
</feature>
<sequence>MPKKIRSHVNIKVVLRSLILIFVVFVISSIIMYQRTYEKFETNLSKEIALQSQLVNHAIFDYFDHNRLTVDLLAFNEDITVYLQEVKTREDMYQHPLYKKIQRMLKKIAASNKYASSYLWIAHEEANFYFGYNSYNDLSTYDIKTRPWREEALNSKDTVLTEPYNDYGSHQQVLSAVKTIRDGEKIIGFIGIDMKLINLPEIMQSYVLGENGINFLVNYGNDYIYSPAGSWDDDFQKSLMEKVDHKRKYPKRLQQITHEGKPYFVYYNQLEINNWGIIQLIDKHEFTDGLYNFLRLIWVIFFVAGLLLLGIIIKEGVSHKLLENTLRNQARTDALTGSNNRGYFMELALDKFHVAKLENRPYNFFMIDIDYFKSVNDNYGHHVGDIVLENMAKLSVHSLGEHAIFGRLGGEEFAAVILDIDKEAALLAAERLRKQISEMDIITECGNININVSIGLTWMTEDDQELEDILKRADQAMYEAKRSGRNKVKLK</sequence>
<dbReference type="Pfam" id="PF00990">
    <property type="entry name" value="GGDEF"/>
    <property type="match status" value="1"/>
</dbReference>
<dbReference type="InterPro" id="IPR033479">
    <property type="entry name" value="dCache_1"/>
</dbReference>
<dbReference type="GO" id="GO:1902201">
    <property type="term" value="P:negative regulation of bacterial-type flagellum-dependent cell motility"/>
    <property type="evidence" value="ECO:0007669"/>
    <property type="project" value="TreeGrafter"/>
</dbReference>
<reference evidence="8" key="1">
    <citation type="submission" date="2020-07" db="EMBL/GenBank/DDBJ databases">
        <title>Vallitalea pronyensis genome.</title>
        <authorList>
            <person name="Postec A."/>
        </authorList>
    </citation>
    <scope>NUCLEOTIDE SEQUENCE</scope>
    <source>
        <strain evidence="8">FatNI3</strain>
    </source>
</reference>
<dbReference type="RefSeq" id="WP_212695862.1">
    <property type="nucleotide sequence ID" value="NZ_CP058649.1"/>
</dbReference>
<dbReference type="EMBL" id="CP058649">
    <property type="protein sequence ID" value="QUI25162.1"/>
    <property type="molecule type" value="Genomic_DNA"/>
</dbReference>
<keyword evidence="9" id="KW-1185">Reference proteome</keyword>
<evidence type="ECO:0000313" key="9">
    <source>
        <dbReference type="Proteomes" id="UP000683246"/>
    </source>
</evidence>
<keyword evidence="3 6" id="KW-0812">Transmembrane</keyword>
<dbReference type="NCBIfam" id="TIGR00254">
    <property type="entry name" value="GGDEF"/>
    <property type="match status" value="1"/>
</dbReference>